<sequence>MHPSKKSHPSSGKNKYYRPLATRTSTLMFLLVATLLLIALLEYLAIAEELANITRSKLDERDADIHQKRAGEISLSNETGPSTSVGSTASPSLATTLAPILSSGKSTTTSYFATAMSPYLTPGATTIIPVPTVVTMTSEYVSTITISQPPSTVPISILNPTTAGKGSSPSNKDTAVNKIPFTSIKVSDSTTIEIITFTSTSRDPDGTLVGQIITSSSLLRIVPSTSNVPTIDSPTNDSSMLVIVSTFKNVYETTIFPTSSSTAVDRPVATSANSSGTFVYHSNGAVTALDQITYQQYLTA</sequence>
<dbReference type="AlphaFoldDB" id="A0A8H6B5B5"/>
<comment type="caution">
    <text evidence="2">The sequence shown here is derived from an EMBL/GenBank/DDBJ whole genome shotgun (WGS) entry which is preliminary data.</text>
</comment>
<dbReference type="RefSeq" id="XP_037198407.1">
    <property type="nucleotide sequence ID" value="XM_037337041.1"/>
</dbReference>
<gene>
    <name evidence="2" type="ORF">Bfra_006671</name>
</gene>
<dbReference type="Proteomes" id="UP000531561">
    <property type="component" value="Unassembled WGS sequence"/>
</dbReference>
<accession>A0A8H6B5B5</accession>
<organism evidence="2 3">
    <name type="scientific">Botrytis fragariae</name>
    <dbReference type="NCBI Taxonomy" id="1964551"/>
    <lineage>
        <taxon>Eukaryota</taxon>
        <taxon>Fungi</taxon>
        <taxon>Dikarya</taxon>
        <taxon>Ascomycota</taxon>
        <taxon>Pezizomycotina</taxon>
        <taxon>Leotiomycetes</taxon>
        <taxon>Helotiales</taxon>
        <taxon>Sclerotiniaceae</taxon>
        <taxon>Botrytis</taxon>
    </lineage>
</organism>
<protein>
    <submittedName>
        <fullName evidence="2">Uncharacterized protein</fullName>
    </submittedName>
</protein>
<keyword evidence="3" id="KW-1185">Reference proteome</keyword>
<feature type="compositionally biased region" description="Polar residues" evidence="1">
    <location>
        <begin position="74"/>
        <end position="90"/>
    </location>
</feature>
<reference evidence="2 3" key="1">
    <citation type="journal article" date="2020" name="Phytopathology">
        <title>A high-quality genome resource of Botrytis fragariae, a new and rapidly spreading fungal pathogen causing strawberry gray mold in the U.S.A.</title>
        <authorList>
            <person name="Wu Y."/>
            <person name="Saski C.A."/>
            <person name="Schnabel G."/>
            <person name="Xiao S."/>
            <person name="Hu M."/>
        </authorList>
    </citation>
    <scope>NUCLEOTIDE SEQUENCE [LARGE SCALE GENOMIC DNA]</scope>
    <source>
        <strain evidence="2 3">BVB16</strain>
    </source>
</reference>
<evidence type="ECO:0000256" key="1">
    <source>
        <dbReference type="SAM" id="MobiDB-lite"/>
    </source>
</evidence>
<name>A0A8H6B5B5_9HELO</name>
<feature type="region of interest" description="Disordered" evidence="1">
    <location>
        <begin position="69"/>
        <end position="90"/>
    </location>
</feature>
<proteinExistence type="predicted"/>
<dbReference type="EMBL" id="JABFCT010000001">
    <property type="protein sequence ID" value="KAF5879463.1"/>
    <property type="molecule type" value="Genomic_DNA"/>
</dbReference>
<dbReference type="GeneID" id="59260733"/>
<evidence type="ECO:0000313" key="3">
    <source>
        <dbReference type="Proteomes" id="UP000531561"/>
    </source>
</evidence>
<evidence type="ECO:0000313" key="2">
    <source>
        <dbReference type="EMBL" id="KAF5879463.1"/>
    </source>
</evidence>